<keyword evidence="2" id="KW-0812">Transmembrane</keyword>
<keyword evidence="2" id="KW-0472">Membrane</keyword>
<protein>
    <recommendedName>
        <fullName evidence="5">Family 25 glycosyltransferase</fullName>
    </recommendedName>
</protein>
<organism evidence="4">
    <name type="scientific">Melampsora larici-populina (strain 98AG31 / pathotype 3-4-7)</name>
    <name type="common">Poplar leaf rust fungus</name>
    <dbReference type="NCBI Taxonomy" id="747676"/>
    <lineage>
        <taxon>Eukaryota</taxon>
        <taxon>Fungi</taxon>
        <taxon>Dikarya</taxon>
        <taxon>Basidiomycota</taxon>
        <taxon>Pucciniomycotina</taxon>
        <taxon>Pucciniomycetes</taxon>
        <taxon>Pucciniales</taxon>
        <taxon>Melampsoraceae</taxon>
        <taxon>Melampsora</taxon>
    </lineage>
</organism>
<feature type="compositionally biased region" description="Low complexity" evidence="1">
    <location>
        <begin position="1"/>
        <end position="11"/>
    </location>
</feature>
<dbReference type="InParanoid" id="F4RA21"/>
<keyword evidence="4" id="KW-1185">Reference proteome</keyword>
<proteinExistence type="predicted"/>
<keyword evidence="2" id="KW-1133">Transmembrane helix</keyword>
<dbReference type="eggNOG" id="ENOG502SZAN">
    <property type="taxonomic scope" value="Eukaryota"/>
</dbReference>
<accession>F4RA21</accession>
<dbReference type="AlphaFoldDB" id="F4RA21"/>
<dbReference type="VEuPathDB" id="FungiDB:MELLADRAFT_103329"/>
<dbReference type="Proteomes" id="UP000001072">
    <property type="component" value="Unassembled WGS sequence"/>
</dbReference>
<sequence length="507" mass="59337">MFNSNNNNNNNHQHHIPNENDTINTHVSIQEQQQESISIPISRISQRTINSNNKAQVKLTNLFNTIKRKLLIHKRRYWIYSIALMMMVYYCLWNFNLVSSFKPNYSISNLFIKSFKTPLTYRNQIESITTSRFILNRSNTLSFDHIYVLSLPNNFKRRQRIQKIGNALELNFTFIDAIEKNSSVIDWIGSKVKEIRNKKRKILSTQFGKHQSEIGGMKVGSDWLLRNEEEVIIKESEEKIKIKLPALSKDWVKELHQHQDDLQSLYQPKFNIQSQLYDPLESKAPRQLSSGTISVWYGQTKVMRKMLENQDRSALVLEDDVDLEWDLGQLWSSVLRRLPKDHKNRQEGWEIVYLGHCWGRENSHPQYGHPNLHRSSEPRCLHAYALSHTGVQKILKYLSDPWIAYQTAIDIALPTLIKSGFLKNAFSIEPAWIIQDKTEFESDVQPLGKGSLWAGYLMDSTWDRVLKYERNGNGKEEEEEWVERKGKLDPATVYREPLLEESTGEMN</sequence>
<evidence type="ECO:0000313" key="4">
    <source>
        <dbReference type="Proteomes" id="UP000001072"/>
    </source>
</evidence>
<evidence type="ECO:0000256" key="2">
    <source>
        <dbReference type="SAM" id="Phobius"/>
    </source>
</evidence>
<dbReference type="GeneID" id="18921942"/>
<evidence type="ECO:0000313" key="3">
    <source>
        <dbReference type="EMBL" id="EGG10632.1"/>
    </source>
</evidence>
<feature type="transmembrane region" description="Helical" evidence="2">
    <location>
        <begin position="77"/>
        <end position="95"/>
    </location>
</feature>
<evidence type="ECO:0008006" key="5">
    <source>
        <dbReference type="Google" id="ProtNLM"/>
    </source>
</evidence>
<evidence type="ECO:0000256" key="1">
    <source>
        <dbReference type="SAM" id="MobiDB-lite"/>
    </source>
</evidence>
<dbReference type="EMBL" id="GL883094">
    <property type="protein sequence ID" value="EGG10632.1"/>
    <property type="molecule type" value="Genomic_DNA"/>
</dbReference>
<gene>
    <name evidence="3" type="ORF">MELLADRAFT_103329</name>
</gene>
<reference evidence="4" key="1">
    <citation type="journal article" date="2011" name="Proc. Natl. Acad. Sci. U.S.A.">
        <title>Obligate biotrophy features unraveled by the genomic analysis of rust fungi.</title>
        <authorList>
            <person name="Duplessis S."/>
            <person name="Cuomo C.A."/>
            <person name="Lin Y.-C."/>
            <person name="Aerts A."/>
            <person name="Tisserant E."/>
            <person name="Veneault-Fourrey C."/>
            <person name="Joly D.L."/>
            <person name="Hacquard S."/>
            <person name="Amselem J."/>
            <person name="Cantarel B.L."/>
            <person name="Chiu R."/>
            <person name="Coutinho P.M."/>
            <person name="Feau N."/>
            <person name="Field M."/>
            <person name="Frey P."/>
            <person name="Gelhaye E."/>
            <person name="Goldberg J."/>
            <person name="Grabherr M.G."/>
            <person name="Kodira C.D."/>
            <person name="Kohler A."/>
            <person name="Kuees U."/>
            <person name="Lindquist E.A."/>
            <person name="Lucas S.M."/>
            <person name="Mago R."/>
            <person name="Mauceli E."/>
            <person name="Morin E."/>
            <person name="Murat C."/>
            <person name="Pangilinan J.L."/>
            <person name="Park R."/>
            <person name="Pearson M."/>
            <person name="Quesneville H."/>
            <person name="Rouhier N."/>
            <person name="Sakthikumar S."/>
            <person name="Salamov A.A."/>
            <person name="Schmutz J."/>
            <person name="Selles B."/>
            <person name="Shapiro H."/>
            <person name="Tanguay P."/>
            <person name="Tuskan G.A."/>
            <person name="Henrissat B."/>
            <person name="Van de Peer Y."/>
            <person name="Rouze P."/>
            <person name="Ellis J.G."/>
            <person name="Dodds P.N."/>
            <person name="Schein J.E."/>
            <person name="Zhong S."/>
            <person name="Hamelin R.C."/>
            <person name="Grigoriev I.V."/>
            <person name="Szabo L.J."/>
            <person name="Martin F."/>
        </authorList>
    </citation>
    <scope>NUCLEOTIDE SEQUENCE [LARGE SCALE GENOMIC DNA]</scope>
    <source>
        <strain evidence="4">98AG31 / pathotype 3-4-7</strain>
    </source>
</reference>
<dbReference type="RefSeq" id="XP_007406101.1">
    <property type="nucleotide sequence ID" value="XM_007406039.1"/>
</dbReference>
<name>F4RA21_MELLP</name>
<dbReference type="HOGENOM" id="CLU_537563_0_0_1"/>
<feature type="region of interest" description="Disordered" evidence="1">
    <location>
        <begin position="1"/>
        <end position="20"/>
    </location>
</feature>
<dbReference type="OrthoDB" id="47375at2759"/>
<dbReference type="KEGG" id="mlr:MELLADRAFT_103329"/>